<protein>
    <submittedName>
        <fullName evidence="1">Uncharacterized protein</fullName>
    </submittedName>
</protein>
<dbReference type="AlphaFoldDB" id="A0A9P5NMP5"/>
<accession>A0A9P5NMP5</accession>
<dbReference type="OrthoDB" id="3236701at2759"/>
<dbReference type="EMBL" id="JADNYJ010000064">
    <property type="protein sequence ID" value="KAF8894318.1"/>
    <property type="molecule type" value="Genomic_DNA"/>
</dbReference>
<name>A0A9P5NMP5_GYMJU</name>
<organism evidence="1 2">
    <name type="scientific">Gymnopilus junonius</name>
    <name type="common">Spectacular rustgill mushroom</name>
    <name type="synonym">Gymnopilus spectabilis subsp. junonius</name>
    <dbReference type="NCBI Taxonomy" id="109634"/>
    <lineage>
        <taxon>Eukaryota</taxon>
        <taxon>Fungi</taxon>
        <taxon>Dikarya</taxon>
        <taxon>Basidiomycota</taxon>
        <taxon>Agaricomycotina</taxon>
        <taxon>Agaricomycetes</taxon>
        <taxon>Agaricomycetidae</taxon>
        <taxon>Agaricales</taxon>
        <taxon>Agaricineae</taxon>
        <taxon>Hymenogastraceae</taxon>
        <taxon>Gymnopilus</taxon>
    </lineage>
</organism>
<dbReference type="Proteomes" id="UP000724874">
    <property type="component" value="Unassembled WGS sequence"/>
</dbReference>
<sequence length="123" mass="14097">MSLSASLFRRLKVSLVRPTTACPRVVQSLPFIRCHTTDSSLFPRPKEYKVLLDHQTLYISQELAEALGWQRTRSTEPVELTLSGWEPAYFVITPTGTDSERLARSTVESSQNENVREFLKRLQ</sequence>
<reference evidence="1" key="1">
    <citation type="submission" date="2020-11" db="EMBL/GenBank/DDBJ databases">
        <authorList>
            <consortium name="DOE Joint Genome Institute"/>
            <person name="Ahrendt S."/>
            <person name="Riley R."/>
            <person name="Andreopoulos W."/>
            <person name="LaButti K."/>
            <person name="Pangilinan J."/>
            <person name="Ruiz-duenas F.J."/>
            <person name="Barrasa J.M."/>
            <person name="Sanchez-Garcia M."/>
            <person name="Camarero S."/>
            <person name="Miyauchi S."/>
            <person name="Serrano A."/>
            <person name="Linde D."/>
            <person name="Babiker R."/>
            <person name="Drula E."/>
            <person name="Ayuso-Fernandez I."/>
            <person name="Pacheco R."/>
            <person name="Padilla G."/>
            <person name="Ferreira P."/>
            <person name="Barriuso J."/>
            <person name="Kellner H."/>
            <person name="Castanera R."/>
            <person name="Alfaro M."/>
            <person name="Ramirez L."/>
            <person name="Pisabarro A.G."/>
            <person name="Kuo A."/>
            <person name="Tritt A."/>
            <person name="Lipzen A."/>
            <person name="He G."/>
            <person name="Yan M."/>
            <person name="Ng V."/>
            <person name="Cullen D."/>
            <person name="Martin F."/>
            <person name="Rosso M.-N."/>
            <person name="Henrissat B."/>
            <person name="Hibbett D."/>
            <person name="Martinez A.T."/>
            <person name="Grigoriev I.V."/>
        </authorList>
    </citation>
    <scope>NUCLEOTIDE SEQUENCE</scope>
    <source>
        <strain evidence="1">AH 44721</strain>
    </source>
</reference>
<gene>
    <name evidence="1" type="ORF">CPB84DRAFT_1782777</name>
</gene>
<evidence type="ECO:0000313" key="1">
    <source>
        <dbReference type="EMBL" id="KAF8894318.1"/>
    </source>
</evidence>
<keyword evidence="2" id="KW-1185">Reference proteome</keyword>
<comment type="caution">
    <text evidence="1">The sequence shown here is derived from an EMBL/GenBank/DDBJ whole genome shotgun (WGS) entry which is preliminary data.</text>
</comment>
<proteinExistence type="predicted"/>
<evidence type="ECO:0000313" key="2">
    <source>
        <dbReference type="Proteomes" id="UP000724874"/>
    </source>
</evidence>